<dbReference type="PANTHER" id="PTHR31623:SF49">
    <property type="entry name" value="ACYLSUGAR ACYLTRANSFERASE 3-LIKE"/>
    <property type="match status" value="1"/>
</dbReference>
<dbReference type="Pfam" id="PF02458">
    <property type="entry name" value="Transferase"/>
    <property type="match status" value="1"/>
</dbReference>
<organism evidence="5 6">
    <name type="scientific">Solanum verrucosum</name>
    <dbReference type="NCBI Taxonomy" id="315347"/>
    <lineage>
        <taxon>Eukaryota</taxon>
        <taxon>Viridiplantae</taxon>
        <taxon>Streptophyta</taxon>
        <taxon>Embryophyta</taxon>
        <taxon>Tracheophyta</taxon>
        <taxon>Spermatophyta</taxon>
        <taxon>Magnoliopsida</taxon>
        <taxon>eudicotyledons</taxon>
        <taxon>Gunneridae</taxon>
        <taxon>Pentapetalae</taxon>
        <taxon>asterids</taxon>
        <taxon>lamiids</taxon>
        <taxon>Solanales</taxon>
        <taxon>Solanaceae</taxon>
        <taxon>Solanoideae</taxon>
        <taxon>Solaneae</taxon>
        <taxon>Solanum</taxon>
    </lineage>
</organism>
<sequence>MYHFSSSSWGRLKDTLSTNPGVQNPTRFEVATALVHKYFGWGSPTRVTPPKNPMKNNLTLMDDPSGDGINALLTLTEVDMSVFQSNKELLEFATPLV</sequence>
<name>A0AAF0TDC7_SOLVR</name>
<evidence type="ECO:0000256" key="3">
    <source>
        <dbReference type="ARBA" id="ARBA00023315"/>
    </source>
</evidence>
<dbReference type="PANTHER" id="PTHR31623">
    <property type="entry name" value="F21J9.9"/>
    <property type="match status" value="1"/>
</dbReference>
<keyword evidence="6" id="KW-1185">Reference proteome</keyword>
<accession>A0AAF0TDC7</accession>
<dbReference type="AlphaFoldDB" id="A0AAF0TDC7"/>
<keyword evidence="2" id="KW-0808">Transferase</keyword>
<evidence type="ECO:0000313" key="5">
    <source>
        <dbReference type="EMBL" id="WMV16057.1"/>
    </source>
</evidence>
<evidence type="ECO:0000256" key="1">
    <source>
        <dbReference type="ARBA" id="ARBA00009861"/>
    </source>
</evidence>
<reference evidence="5" key="1">
    <citation type="submission" date="2023-08" db="EMBL/GenBank/DDBJ databases">
        <title>A de novo genome assembly of Solanum verrucosum Schlechtendal, a Mexican diploid species geographically isolated from the other diploid A-genome species in potato relatives.</title>
        <authorList>
            <person name="Hosaka K."/>
        </authorList>
    </citation>
    <scope>NUCLEOTIDE SEQUENCE</scope>
    <source>
        <tissue evidence="5">Young leaves</tissue>
    </source>
</reference>
<protein>
    <submittedName>
        <fullName evidence="5">Uncharacterized protein</fullName>
    </submittedName>
</protein>
<evidence type="ECO:0000256" key="2">
    <source>
        <dbReference type="ARBA" id="ARBA00022679"/>
    </source>
</evidence>
<dbReference type="InterPro" id="IPR023213">
    <property type="entry name" value="CAT-like_dom_sf"/>
</dbReference>
<proteinExistence type="inferred from homology"/>
<dbReference type="Gene3D" id="3.30.559.10">
    <property type="entry name" value="Chloramphenicol acetyltransferase-like domain"/>
    <property type="match status" value="1"/>
</dbReference>
<evidence type="ECO:0000313" key="6">
    <source>
        <dbReference type="Proteomes" id="UP001234989"/>
    </source>
</evidence>
<keyword evidence="3" id="KW-0012">Acyltransferase</keyword>
<dbReference type="Proteomes" id="UP001234989">
    <property type="component" value="Chromosome 2"/>
</dbReference>
<comment type="similarity">
    <text evidence="1">Belongs to the plant acyltransferase family.</text>
</comment>
<evidence type="ECO:0000256" key="4">
    <source>
        <dbReference type="SAM" id="MobiDB-lite"/>
    </source>
</evidence>
<dbReference type="GO" id="GO:0016746">
    <property type="term" value="F:acyltransferase activity"/>
    <property type="evidence" value="ECO:0007669"/>
    <property type="project" value="UniProtKB-KW"/>
</dbReference>
<feature type="region of interest" description="Disordered" evidence="4">
    <location>
        <begin position="1"/>
        <end position="20"/>
    </location>
</feature>
<gene>
    <name evidence="5" type="ORF">MTR67_009442</name>
</gene>
<dbReference type="EMBL" id="CP133613">
    <property type="protein sequence ID" value="WMV16057.1"/>
    <property type="molecule type" value="Genomic_DNA"/>
</dbReference>